<organism evidence="1">
    <name type="scientific">Opuntia streptacantha</name>
    <name type="common">Prickly pear cactus</name>
    <name type="synonym">Opuntia cardona</name>
    <dbReference type="NCBI Taxonomy" id="393608"/>
    <lineage>
        <taxon>Eukaryota</taxon>
        <taxon>Viridiplantae</taxon>
        <taxon>Streptophyta</taxon>
        <taxon>Embryophyta</taxon>
        <taxon>Tracheophyta</taxon>
        <taxon>Spermatophyta</taxon>
        <taxon>Magnoliopsida</taxon>
        <taxon>eudicotyledons</taxon>
        <taxon>Gunneridae</taxon>
        <taxon>Pentapetalae</taxon>
        <taxon>Caryophyllales</taxon>
        <taxon>Cactineae</taxon>
        <taxon>Cactaceae</taxon>
        <taxon>Opuntioideae</taxon>
        <taxon>Opuntia</taxon>
    </lineage>
</organism>
<accession>A0A7C9DGL6</accession>
<dbReference type="AlphaFoldDB" id="A0A7C9DGL6"/>
<name>A0A7C9DGL6_OPUST</name>
<dbReference type="EMBL" id="GISG01123335">
    <property type="protein sequence ID" value="MBA4641247.1"/>
    <property type="molecule type" value="Transcribed_RNA"/>
</dbReference>
<sequence length="136" mass="15079">MFFCRFLLISFMHYVTYVSYFRTLFYISYKVLLCLHLLSYLRPPRPFLGLKSGSLLLLVSDPELHVSSSSSTEPLLGLLVISSSSVPSELNTITSGDSTMLIILLMLSKSSEFSVSLSPHTSYPASPAHMSSSSAW</sequence>
<proteinExistence type="predicted"/>
<protein>
    <submittedName>
        <fullName evidence="1">Uncharacterized protein</fullName>
    </submittedName>
</protein>
<evidence type="ECO:0000313" key="1">
    <source>
        <dbReference type="EMBL" id="MBA4641247.1"/>
    </source>
</evidence>
<reference evidence="1" key="1">
    <citation type="journal article" date="2013" name="J. Plant Res.">
        <title>Effect of fungi and light on seed germination of three Opuntia species from semiarid lands of central Mexico.</title>
        <authorList>
            <person name="Delgado-Sanchez P."/>
            <person name="Jimenez-Bremont J.F."/>
            <person name="Guerrero-Gonzalez Mde L."/>
            <person name="Flores J."/>
        </authorList>
    </citation>
    <scope>NUCLEOTIDE SEQUENCE</scope>
    <source>
        <tissue evidence="1">Cladode</tissue>
    </source>
</reference>
<reference evidence="1" key="2">
    <citation type="submission" date="2020-07" db="EMBL/GenBank/DDBJ databases">
        <authorList>
            <person name="Vera ALvarez R."/>
            <person name="Arias-Moreno D.M."/>
            <person name="Jimenez-Jacinto V."/>
            <person name="Jimenez-Bremont J.F."/>
            <person name="Swaminathan K."/>
            <person name="Moose S.P."/>
            <person name="Guerrero-Gonzalez M.L."/>
            <person name="Marino-Ramirez L."/>
            <person name="Landsman D."/>
            <person name="Rodriguez-Kessler M."/>
            <person name="Delgado-Sanchez P."/>
        </authorList>
    </citation>
    <scope>NUCLEOTIDE SEQUENCE</scope>
    <source>
        <tissue evidence="1">Cladode</tissue>
    </source>
</reference>